<dbReference type="Proteomes" id="UP000231919">
    <property type="component" value="Unassembled WGS sequence"/>
</dbReference>
<dbReference type="InterPro" id="IPR040556">
    <property type="entry name" value="pP_pnuc_1"/>
</dbReference>
<organism evidence="2 3">
    <name type="scientific">Leptospira kmetyi</name>
    <dbReference type="NCBI Taxonomy" id="408139"/>
    <lineage>
        <taxon>Bacteria</taxon>
        <taxon>Pseudomonadati</taxon>
        <taxon>Spirochaetota</taxon>
        <taxon>Spirochaetia</taxon>
        <taxon>Leptospirales</taxon>
        <taxon>Leptospiraceae</taxon>
        <taxon>Leptospira</taxon>
    </lineage>
</organism>
<evidence type="ECO:0000313" key="3">
    <source>
        <dbReference type="Proteomes" id="UP000231919"/>
    </source>
</evidence>
<evidence type="ECO:0000313" key="2">
    <source>
        <dbReference type="EMBL" id="PJZ29114.1"/>
    </source>
</evidence>
<gene>
    <name evidence="2" type="ORF">CH378_14610</name>
</gene>
<comment type="caution">
    <text evidence="2">The sequence shown here is derived from an EMBL/GenBank/DDBJ whole genome shotgun (WGS) entry which is preliminary data.</text>
</comment>
<keyword evidence="3" id="KW-1185">Reference proteome</keyword>
<accession>A0ABX4NAC4</accession>
<sequence length="335" mass="38578">MNFEDDIVSHYRGLFPANDLKRLAEASKLYRLIVKDHLALNPQIQTIRSMSNEISELQRQFTLIQPTFKLQHAVQSFIHAINVQNEAVAEAMQISTIGLYQKLINENRFEPIKPVVYSSFLQVSKAYYRIPNDDDSNEVPDTSSILYNEYEKVSLSIIAYSDFEKDEILDPSNIIFQDHTVERLNKNLGPKLAKLGNSFLNMWEGAIFALKSNSPDKIRQASTSVRALLTHFLDYVSPTENILSTFSIHDFKAFYTNNKNPTRKAKIAYCLKSKDAINFEKTDFLNKVASNINKLFDELNKGTHELDPNLEELKLRFVMFRVGSFINTICDLREF</sequence>
<evidence type="ECO:0000259" key="1">
    <source>
        <dbReference type="Pfam" id="PF18165"/>
    </source>
</evidence>
<dbReference type="EMBL" id="NPDP01000027">
    <property type="protein sequence ID" value="PJZ29114.1"/>
    <property type="molecule type" value="Genomic_DNA"/>
</dbReference>
<protein>
    <recommendedName>
        <fullName evidence="1">Predicted pPIWI-associating nuclease domain-containing protein</fullName>
    </recommendedName>
</protein>
<reference evidence="2 3" key="1">
    <citation type="submission" date="2017-07" db="EMBL/GenBank/DDBJ databases">
        <title>Leptospira spp. isolated from tropical soils.</title>
        <authorList>
            <person name="Thibeaux R."/>
            <person name="Iraola G."/>
            <person name="Ferres I."/>
            <person name="Bierque E."/>
            <person name="Girault D."/>
            <person name="Soupe-Gilbert M.-E."/>
            <person name="Picardeau M."/>
            <person name="Goarant C."/>
        </authorList>
    </citation>
    <scope>NUCLEOTIDE SEQUENCE [LARGE SCALE GENOMIC DNA]</scope>
    <source>
        <strain evidence="2 3">JW2-C-B1</strain>
    </source>
</reference>
<name>A0ABX4NAC4_9LEPT</name>
<proteinExistence type="predicted"/>
<feature type="domain" description="Predicted pPIWI-associating nuclease" evidence="1">
    <location>
        <begin position="195"/>
        <end position="326"/>
    </location>
</feature>
<dbReference type="Pfam" id="PF18165">
    <property type="entry name" value="pP_pnuc_1"/>
    <property type="match status" value="1"/>
</dbReference>
<dbReference type="RefSeq" id="WP_100755863.1">
    <property type="nucleotide sequence ID" value="NZ_NPDP01000027.1"/>
</dbReference>